<dbReference type="InterPro" id="IPR036314">
    <property type="entry name" value="SOD_C_sf"/>
</dbReference>
<evidence type="ECO:0000256" key="4">
    <source>
        <dbReference type="ARBA" id="ARBA00023002"/>
    </source>
</evidence>
<dbReference type="SUPFAM" id="SSF46609">
    <property type="entry name" value="Fe,Mn superoxide dismutase (SOD), N-terminal domain"/>
    <property type="match status" value="1"/>
</dbReference>
<comment type="similarity">
    <text evidence="1 6">Belongs to the iron/manganese superoxide dismutase family.</text>
</comment>
<dbReference type="PROSITE" id="PS00088">
    <property type="entry name" value="SOD_MN"/>
    <property type="match status" value="1"/>
</dbReference>
<dbReference type="eggNOG" id="COG0605">
    <property type="taxonomic scope" value="Bacteria"/>
</dbReference>
<dbReference type="KEGG" id="rva:Rvan_1858"/>
<dbReference type="PANTHER" id="PTHR43595">
    <property type="entry name" value="37S RIBOSOMAL PROTEIN S26, MITOCHONDRIAL"/>
    <property type="match status" value="1"/>
</dbReference>
<dbReference type="GO" id="GO:0004784">
    <property type="term" value="F:superoxide dismutase activity"/>
    <property type="evidence" value="ECO:0007669"/>
    <property type="project" value="UniProtKB-EC"/>
</dbReference>
<dbReference type="PANTHER" id="PTHR43595:SF2">
    <property type="entry name" value="SMALL RIBOSOMAL SUBUNIT PROTEIN MS42"/>
    <property type="match status" value="1"/>
</dbReference>
<dbReference type="Gene3D" id="3.55.40.20">
    <property type="entry name" value="Iron/manganese superoxide dismutase, C-terminal domain"/>
    <property type="match status" value="1"/>
</dbReference>
<dbReference type="HOGENOM" id="CLU_031625_0_1_5"/>
<dbReference type="InterPro" id="IPR001189">
    <property type="entry name" value="Mn/Fe_SOD"/>
</dbReference>
<feature type="binding site" evidence="5">
    <location>
        <position position="193"/>
    </location>
    <ligand>
        <name>Mn(2+)</name>
        <dbReference type="ChEBI" id="CHEBI:29035"/>
    </ligand>
</feature>
<dbReference type="InterPro" id="IPR036324">
    <property type="entry name" value="Mn/Fe_SOD_N_sf"/>
</dbReference>
<dbReference type="InterPro" id="IPR019833">
    <property type="entry name" value="Mn/Fe_SOD_BS"/>
</dbReference>
<dbReference type="AlphaFoldDB" id="E3I065"/>
<dbReference type="EMBL" id="CP002292">
    <property type="protein sequence ID" value="ADP71100.1"/>
    <property type="molecule type" value="Genomic_DNA"/>
</dbReference>
<sequence>MPSEVTGNMLKAGAAMLGFHLDREGGTYSLPPLPYDYNKNEPAIDGETMRLHHDRHHASYVQKLKAAASKGGAWTKKPLHEILASLSSVPESVRAAVRTNAGGHANHTMFWQIMGGDGGKPTGELAAAIERDFGSFENLQAAFNNAGASHTGSGWVFVTVDGDGKLGLTTKPNQDTPLMDGERVLFGNDVWEHAYYLKYNDRRADYLRAWWSVLDWDKIAERYEAAKRGALTV</sequence>
<dbReference type="FunFam" id="3.55.40.20:FF:000004">
    <property type="entry name" value="Superoxide dismutase [Fe]"/>
    <property type="match status" value="1"/>
</dbReference>
<dbReference type="Gene3D" id="1.10.287.990">
    <property type="entry name" value="Fe,Mn superoxide dismutase (SOD) domain"/>
    <property type="match status" value="1"/>
</dbReference>
<comment type="function">
    <text evidence="6">Destroys radicals which are normally produced within the cells and which are toxic to biological systems.</text>
</comment>
<dbReference type="GO" id="GO:0046872">
    <property type="term" value="F:metal ion binding"/>
    <property type="evidence" value="ECO:0007669"/>
    <property type="project" value="UniProtKB-KW"/>
</dbReference>
<evidence type="ECO:0000256" key="1">
    <source>
        <dbReference type="ARBA" id="ARBA00008714"/>
    </source>
</evidence>
<evidence type="ECO:0000259" key="8">
    <source>
        <dbReference type="Pfam" id="PF02777"/>
    </source>
</evidence>
<dbReference type="STRING" id="648757.Rvan_1858"/>
<dbReference type="Pfam" id="PF00081">
    <property type="entry name" value="Sod_Fe_N"/>
    <property type="match status" value="1"/>
</dbReference>
<dbReference type="PRINTS" id="PR01703">
    <property type="entry name" value="MNSODISMTASE"/>
</dbReference>
<dbReference type="PIRSF" id="PIRSF000349">
    <property type="entry name" value="SODismutase"/>
    <property type="match status" value="1"/>
</dbReference>
<evidence type="ECO:0000313" key="10">
    <source>
        <dbReference type="Proteomes" id="UP000001399"/>
    </source>
</evidence>
<dbReference type="InterPro" id="IPR019831">
    <property type="entry name" value="Mn/Fe_SOD_N"/>
</dbReference>
<protein>
    <recommendedName>
        <fullName evidence="2 6">Superoxide dismutase</fullName>
        <ecNumber evidence="2 6">1.15.1.1</ecNumber>
    </recommendedName>
</protein>
<dbReference type="GO" id="GO:0005737">
    <property type="term" value="C:cytoplasm"/>
    <property type="evidence" value="ECO:0007669"/>
    <property type="project" value="TreeGrafter"/>
</dbReference>
<dbReference type="SUPFAM" id="SSF54719">
    <property type="entry name" value="Fe,Mn superoxide dismutase (SOD), C-terminal domain"/>
    <property type="match status" value="1"/>
</dbReference>
<dbReference type="EC" id="1.15.1.1" evidence="2 6"/>
<evidence type="ECO:0000256" key="3">
    <source>
        <dbReference type="ARBA" id="ARBA00022723"/>
    </source>
</evidence>
<evidence type="ECO:0000256" key="6">
    <source>
        <dbReference type="RuleBase" id="RU000414"/>
    </source>
</evidence>
<dbReference type="InterPro" id="IPR019832">
    <property type="entry name" value="Mn/Fe_SOD_C"/>
</dbReference>
<evidence type="ECO:0000256" key="2">
    <source>
        <dbReference type="ARBA" id="ARBA00012682"/>
    </source>
</evidence>
<evidence type="ECO:0000256" key="5">
    <source>
        <dbReference type="PIRSR" id="PIRSR000349-1"/>
    </source>
</evidence>
<gene>
    <name evidence="9" type="ordered locus">Rvan_1858</name>
</gene>
<evidence type="ECO:0000313" key="9">
    <source>
        <dbReference type="EMBL" id="ADP71100.1"/>
    </source>
</evidence>
<name>E3I065_RHOVT</name>
<organism evidence="9 10">
    <name type="scientific">Rhodomicrobium vannielii (strain ATCC 17100 / DSM 162 / LMG 4299 / NCIMB 10020 / ATH 3.1.1)</name>
    <dbReference type="NCBI Taxonomy" id="648757"/>
    <lineage>
        <taxon>Bacteria</taxon>
        <taxon>Pseudomonadati</taxon>
        <taxon>Pseudomonadota</taxon>
        <taxon>Alphaproteobacteria</taxon>
        <taxon>Hyphomicrobiales</taxon>
        <taxon>Hyphomicrobiaceae</taxon>
        <taxon>Rhodomicrobium</taxon>
    </lineage>
</organism>
<feature type="binding site" evidence="5">
    <location>
        <position position="107"/>
    </location>
    <ligand>
        <name>Mn(2+)</name>
        <dbReference type="ChEBI" id="CHEBI:29035"/>
    </ligand>
</feature>
<keyword evidence="4 6" id="KW-0560">Oxidoreductase</keyword>
<comment type="catalytic activity">
    <reaction evidence="6">
        <text>2 superoxide + 2 H(+) = H2O2 + O2</text>
        <dbReference type="Rhea" id="RHEA:20696"/>
        <dbReference type="ChEBI" id="CHEBI:15378"/>
        <dbReference type="ChEBI" id="CHEBI:15379"/>
        <dbReference type="ChEBI" id="CHEBI:16240"/>
        <dbReference type="ChEBI" id="CHEBI:18421"/>
        <dbReference type="EC" id="1.15.1.1"/>
    </reaction>
</comment>
<proteinExistence type="inferred from homology"/>
<dbReference type="Proteomes" id="UP000001399">
    <property type="component" value="Chromosome"/>
</dbReference>
<accession>E3I065</accession>
<feature type="binding site" evidence="5">
    <location>
        <position position="189"/>
    </location>
    <ligand>
        <name>Mn(2+)</name>
        <dbReference type="ChEBI" id="CHEBI:29035"/>
    </ligand>
</feature>
<keyword evidence="3 5" id="KW-0479">Metal-binding</keyword>
<reference evidence="10" key="1">
    <citation type="journal article" date="2011" name="J. Bacteriol.">
        <title>Genome sequences of eight morphologically diverse alphaproteobacteria.</title>
        <authorList>
            <consortium name="US DOE Joint Genome Institute"/>
            <person name="Brown P.J."/>
            <person name="Kysela D.T."/>
            <person name="Buechlein A."/>
            <person name="Hemmerich C."/>
            <person name="Brun Y.V."/>
        </authorList>
    </citation>
    <scope>NUCLEOTIDE SEQUENCE [LARGE SCALE GENOMIC DNA]</scope>
    <source>
        <strain evidence="10">ATCC 17100 / ATH 3.1.1 / DSM 162 / LMG 4299</strain>
    </source>
</reference>
<keyword evidence="10" id="KW-1185">Reference proteome</keyword>
<dbReference type="Pfam" id="PF02777">
    <property type="entry name" value="Sod_Fe_C"/>
    <property type="match status" value="1"/>
</dbReference>
<dbReference type="RefSeq" id="WP_013419490.1">
    <property type="nucleotide sequence ID" value="NC_014664.1"/>
</dbReference>
<feature type="domain" description="Manganese/iron superoxide dismutase N-terminal" evidence="7">
    <location>
        <begin position="27"/>
        <end position="114"/>
    </location>
</feature>
<feature type="binding site" evidence="5">
    <location>
        <position position="52"/>
    </location>
    <ligand>
        <name>Mn(2+)</name>
        <dbReference type="ChEBI" id="CHEBI:29035"/>
    </ligand>
</feature>
<feature type="domain" description="Manganese/iron superoxide dismutase C-terminal" evidence="8">
    <location>
        <begin position="121"/>
        <end position="222"/>
    </location>
</feature>
<evidence type="ECO:0000259" key="7">
    <source>
        <dbReference type="Pfam" id="PF00081"/>
    </source>
</evidence>
<dbReference type="OrthoDB" id="9803125at2"/>